<keyword evidence="2" id="KW-1185">Reference proteome</keyword>
<organism evidence="1 2">
    <name type="scientific">Cardiocondyla obscurior</name>
    <dbReference type="NCBI Taxonomy" id="286306"/>
    <lineage>
        <taxon>Eukaryota</taxon>
        <taxon>Metazoa</taxon>
        <taxon>Ecdysozoa</taxon>
        <taxon>Arthropoda</taxon>
        <taxon>Hexapoda</taxon>
        <taxon>Insecta</taxon>
        <taxon>Pterygota</taxon>
        <taxon>Neoptera</taxon>
        <taxon>Endopterygota</taxon>
        <taxon>Hymenoptera</taxon>
        <taxon>Apocrita</taxon>
        <taxon>Aculeata</taxon>
        <taxon>Formicoidea</taxon>
        <taxon>Formicidae</taxon>
        <taxon>Myrmicinae</taxon>
        <taxon>Cardiocondyla</taxon>
    </lineage>
</organism>
<dbReference type="EMBL" id="JADYXP020000008">
    <property type="protein sequence ID" value="KAL0118289.1"/>
    <property type="molecule type" value="Genomic_DNA"/>
</dbReference>
<protein>
    <submittedName>
        <fullName evidence="1">Uncharacterized protein</fullName>
    </submittedName>
</protein>
<evidence type="ECO:0000313" key="1">
    <source>
        <dbReference type="EMBL" id="KAL0118289.1"/>
    </source>
</evidence>
<evidence type="ECO:0000313" key="2">
    <source>
        <dbReference type="Proteomes" id="UP001430953"/>
    </source>
</evidence>
<accession>A0AAW2FU64</accession>
<name>A0AAW2FU64_9HYME</name>
<sequence>MKPRQRKKKKRKKKIVQNSVKRNYLSQIFNKINGLLIY</sequence>
<gene>
    <name evidence="1" type="ORF">PUN28_009143</name>
</gene>
<reference evidence="1 2" key="1">
    <citation type="submission" date="2023-03" db="EMBL/GenBank/DDBJ databases">
        <title>High recombination rates correlate with genetic variation in Cardiocondyla obscurior ants.</title>
        <authorList>
            <person name="Errbii M."/>
        </authorList>
    </citation>
    <scope>NUCLEOTIDE SEQUENCE [LARGE SCALE GENOMIC DNA]</scope>
    <source>
        <strain evidence="1">Alpha-2009</strain>
        <tissue evidence="1">Whole body</tissue>
    </source>
</reference>
<comment type="caution">
    <text evidence="1">The sequence shown here is derived from an EMBL/GenBank/DDBJ whole genome shotgun (WGS) entry which is preliminary data.</text>
</comment>
<dbReference type="Proteomes" id="UP001430953">
    <property type="component" value="Unassembled WGS sequence"/>
</dbReference>
<dbReference type="AlphaFoldDB" id="A0AAW2FU64"/>
<proteinExistence type="predicted"/>